<evidence type="ECO:0000313" key="2">
    <source>
        <dbReference type="EMBL" id="KAK3877077.1"/>
    </source>
</evidence>
<protein>
    <submittedName>
        <fullName evidence="2">Uncharacterized protein</fullName>
    </submittedName>
</protein>
<dbReference type="CDD" id="cd23767">
    <property type="entry name" value="IQCD"/>
    <property type="match status" value="1"/>
</dbReference>
<reference evidence="2" key="1">
    <citation type="submission" date="2023-10" db="EMBL/GenBank/DDBJ databases">
        <title>Genome assemblies of two species of porcelain crab, Petrolisthes cinctipes and Petrolisthes manimaculis (Anomura: Porcellanidae).</title>
        <authorList>
            <person name="Angst P."/>
        </authorList>
    </citation>
    <scope>NUCLEOTIDE SEQUENCE</scope>
    <source>
        <strain evidence="2">PB745_01</strain>
        <tissue evidence="2">Gill</tissue>
    </source>
</reference>
<feature type="compositionally biased region" description="Low complexity" evidence="1">
    <location>
        <begin position="109"/>
        <end position="150"/>
    </location>
</feature>
<evidence type="ECO:0000313" key="3">
    <source>
        <dbReference type="Proteomes" id="UP001286313"/>
    </source>
</evidence>
<sequence length="179" mass="19721">MQMEEKFKKQFPTRKELEIVSSTRRWKKMDSAAKTIQYAWRGFLKHRRELEKKNLLLEEAQTQTSSPGGSSIKSGFKKVSNLLQVVPMPMSVPRRRSVTVLQVDGGGSSSRRASRSSINDTSTSPRGSFFFPFSRRASRASATSATSGASNPSLVSVQVHHAGDRDSHGSTEALSTEAS</sequence>
<dbReference type="AlphaFoldDB" id="A0AAE1FMK9"/>
<gene>
    <name evidence="2" type="ORF">Pcinc_018186</name>
</gene>
<dbReference type="Proteomes" id="UP001286313">
    <property type="component" value="Unassembled WGS sequence"/>
</dbReference>
<comment type="caution">
    <text evidence="2">The sequence shown here is derived from an EMBL/GenBank/DDBJ whole genome shotgun (WGS) entry which is preliminary data.</text>
</comment>
<name>A0AAE1FMK9_PETCI</name>
<feature type="region of interest" description="Disordered" evidence="1">
    <location>
        <begin position="94"/>
        <end position="179"/>
    </location>
</feature>
<feature type="compositionally biased region" description="Polar residues" evidence="1">
    <location>
        <begin position="170"/>
        <end position="179"/>
    </location>
</feature>
<dbReference type="EMBL" id="JAWQEG010001728">
    <property type="protein sequence ID" value="KAK3877077.1"/>
    <property type="molecule type" value="Genomic_DNA"/>
</dbReference>
<proteinExistence type="predicted"/>
<organism evidence="2 3">
    <name type="scientific">Petrolisthes cinctipes</name>
    <name type="common">Flat porcelain crab</name>
    <dbReference type="NCBI Taxonomy" id="88211"/>
    <lineage>
        <taxon>Eukaryota</taxon>
        <taxon>Metazoa</taxon>
        <taxon>Ecdysozoa</taxon>
        <taxon>Arthropoda</taxon>
        <taxon>Crustacea</taxon>
        <taxon>Multicrustacea</taxon>
        <taxon>Malacostraca</taxon>
        <taxon>Eumalacostraca</taxon>
        <taxon>Eucarida</taxon>
        <taxon>Decapoda</taxon>
        <taxon>Pleocyemata</taxon>
        <taxon>Anomura</taxon>
        <taxon>Galatheoidea</taxon>
        <taxon>Porcellanidae</taxon>
        <taxon>Petrolisthes</taxon>
    </lineage>
</organism>
<keyword evidence="3" id="KW-1185">Reference proteome</keyword>
<evidence type="ECO:0000256" key="1">
    <source>
        <dbReference type="SAM" id="MobiDB-lite"/>
    </source>
</evidence>
<accession>A0AAE1FMK9</accession>